<dbReference type="SUPFAM" id="SSF46894">
    <property type="entry name" value="C-terminal effector domain of the bipartite response regulators"/>
    <property type="match status" value="1"/>
</dbReference>
<evidence type="ECO:0000313" key="4">
    <source>
        <dbReference type="Proteomes" id="UP000564704"/>
    </source>
</evidence>
<dbReference type="Gene3D" id="1.10.10.10">
    <property type="entry name" value="Winged helix-like DNA-binding domain superfamily/Winged helix DNA-binding domain"/>
    <property type="match status" value="1"/>
</dbReference>
<dbReference type="RefSeq" id="WP_154154575.1">
    <property type="nucleotide sequence ID" value="NZ_SZWE01000002.1"/>
</dbReference>
<evidence type="ECO:0000313" key="3">
    <source>
        <dbReference type="EMBL" id="MRU16912.1"/>
    </source>
</evidence>
<evidence type="ECO:0000259" key="2">
    <source>
        <dbReference type="SMART" id="SM00421"/>
    </source>
</evidence>
<accession>A0A844CQP5</accession>
<dbReference type="EMBL" id="SZWE01000002">
    <property type="protein sequence ID" value="MRU16912.1"/>
    <property type="molecule type" value="Genomic_DNA"/>
</dbReference>
<gene>
    <name evidence="3" type="ORF">FDP25_15830</name>
</gene>
<keyword evidence="1" id="KW-0472">Membrane</keyword>
<dbReference type="SMART" id="SM00421">
    <property type="entry name" value="HTH_LUXR"/>
    <property type="match status" value="1"/>
</dbReference>
<reference evidence="3 4" key="1">
    <citation type="submission" date="2019-05" db="EMBL/GenBank/DDBJ databases">
        <title>Roseovarius bejariae sp. nov., a moderately halophylic bacterium isolated from a saline soil in Rambla Salada (Murcia).</title>
        <authorList>
            <person name="Castro D.J."/>
            <person name="Gomez-Altuve A."/>
            <person name="Reina J.C."/>
            <person name="Rodriguez M."/>
            <person name="Sampedro I."/>
            <person name="Llamas I."/>
            <person name="Martinez-Checa F."/>
        </authorList>
    </citation>
    <scope>NUCLEOTIDE SEQUENCE [LARGE SCALE GENOMIC DNA]</scope>
    <source>
        <strain evidence="3 4">A21</strain>
    </source>
</reference>
<name>A0A844CQP5_9RHOB</name>
<dbReference type="InterPro" id="IPR016032">
    <property type="entry name" value="Sig_transdc_resp-reg_C-effctor"/>
</dbReference>
<feature type="transmembrane region" description="Helical" evidence="1">
    <location>
        <begin position="12"/>
        <end position="31"/>
    </location>
</feature>
<protein>
    <submittedName>
        <fullName evidence="3">Helix-turn-helix transcriptional regulator</fullName>
    </submittedName>
</protein>
<feature type="domain" description="HTH luxR-type" evidence="2">
    <location>
        <begin position="99"/>
        <end position="156"/>
    </location>
</feature>
<proteinExistence type="predicted"/>
<dbReference type="GO" id="GO:0006355">
    <property type="term" value="P:regulation of DNA-templated transcription"/>
    <property type="evidence" value="ECO:0007669"/>
    <property type="project" value="InterPro"/>
</dbReference>
<keyword evidence="1" id="KW-1133">Transmembrane helix</keyword>
<keyword evidence="4" id="KW-1185">Reference proteome</keyword>
<feature type="transmembrane region" description="Helical" evidence="1">
    <location>
        <begin position="43"/>
        <end position="65"/>
    </location>
</feature>
<dbReference type="Proteomes" id="UP000564704">
    <property type="component" value="Unassembled WGS sequence"/>
</dbReference>
<evidence type="ECO:0000256" key="1">
    <source>
        <dbReference type="SAM" id="Phobius"/>
    </source>
</evidence>
<dbReference type="InterPro" id="IPR036388">
    <property type="entry name" value="WH-like_DNA-bd_sf"/>
</dbReference>
<sequence>MIQGDRNKPLALIALIAVQSLCAAFFLWDVVDDLGPNGLRALANLHIAIETIAALALVSAIVYEVRALMALLRRKAHLENQVSIAAGAFHDIMIDHFQNWGLTAAEQDVAGFTIKGLSIAEIAEMRGSAEGTVKSQLNAIYRKAGVPGRGALLGVLVDDLMNAPLAPSVTPLRKEAS</sequence>
<dbReference type="AlphaFoldDB" id="A0A844CQP5"/>
<comment type="caution">
    <text evidence="3">The sequence shown here is derived from an EMBL/GenBank/DDBJ whole genome shotgun (WGS) entry which is preliminary data.</text>
</comment>
<dbReference type="OrthoDB" id="8277135at2"/>
<dbReference type="InterPro" id="IPR000792">
    <property type="entry name" value="Tscrpt_reg_LuxR_C"/>
</dbReference>
<organism evidence="3 4">
    <name type="scientific">Roseovarius bejariae</name>
    <dbReference type="NCBI Taxonomy" id="2576383"/>
    <lineage>
        <taxon>Bacteria</taxon>
        <taxon>Pseudomonadati</taxon>
        <taxon>Pseudomonadota</taxon>
        <taxon>Alphaproteobacteria</taxon>
        <taxon>Rhodobacterales</taxon>
        <taxon>Roseobacteraceae</taxon>
        <taxon>Roseovarius</taxon>
    </lineage>
</organism>
<dbReference type="GO" id="GO:0003677">
    <property type="term" value="F:DNA binding"/>
    <property type="evidence" value="ECO:0007669"/>
    <property type="project" value="InterPro"/>
</dbReference>
<keyword evidence="1" id="KW-0812">Transmembrane</keyword>